<protein>
    <submittedName>
        <fullName evidence="3">SET domain-containing protein</fullName>
    </submittedName>
</protein>
<sequence length="501" mass="57056">MAKEGACCPAQISFRIDPKTGQVETFYQLVHYGHAKELDHAMGGVEDRNMNSEGGDFTPSRPIGIVFPEKPIFIGDRPMQYVQIDLIEAESEGFSCGHSITLIRDVISALNGIFRVTIKEIFNETPDYDSFRQRLYEQSVFELHSRHRWAEMLQFTIMSMNQSGSKSPFEVFANFIFLFFLSFIFLGYHYPIIVVFRMSLSQCFSNDQSSPRRKLKKGKIRDASFQCHSQKSLEGVISLEGKLDDTNEVPTQSTALENTMEVRSEPSCKRKDHQSIDVCSNATLLALKTGATKSQNIKRPRILTPSKSRSMLDAVSSQPLISESCTLISSIFYYCIDVFLGFFHNYNRFTLIFSRSLFDLMPLNDYYHITMADAAFARRVAKLIVFRDKMDLPPESTVPLINASFQVDSKISGMSEKETADCLISMTPDKERREQVSLGLLYGLLTDKDNFAKVRIFVAPSSISCFIYLIILFFLFNTNSVLSFHFLGEYCLKLSSFLPFF</sequence>
<keyword evidence="1" id="KW-0472">Membrane</keyword>
<keyword evidence="2" id="KW-1185">Reference proteome</keyword>
<evidence type="ECO:0000313" key="2">
    <source>
        <dbReference type="Proteomes" id="UP000095283"/>
    </source>
</evidence>
<feature type="transmembrane region" description="Helical" evidence="1">
    <location>
        <begin position="171"/>
        <end position="196"/>
    </location>
</feature>
<dbReference type="WBParaSite" id="Hba_03825">
    <property type="protein sequence ID" value="Hba_03825"/>
    <property type="gene ID" value="Hba_03825"/>
</dbReference>
<evidence type="ECO:0000313" key="3">
    <source>
        <dbReference type="WBParaSite" id="Hba_03825"/>
    </source>
</evidence>
<name>A0A1I7WFR1_HETBA</name>
<dbReference type="AlphaFoldDB" id="A0A1I7WFR1"/>
<accession>A0A1I7WFR1</accession>
<organism evidence="2 3">
    <name type="scientific">Heterorhabditis bacteriophora</name>
    <name type="common">Entomopathogenic nematode worm</name>
    <dbReference type="NCBI Taxonomy" id="37862"/>
    <lineage>
        <taxon>Eukaryota</taxon>
        <taxon>Metazoa</taxon>
        <taxon>Ecdysozoa</taxon>
        <taxon>Nematoda</taxon>
        <taxon>Chromadorea</taxon>
        <taxon>Rhabditida</taxon>
        <taxon>Rhabditina</taxon>
        <taxon>Rhabditomorpha</taxon>
        <taxon>Strongyloidea</taxon>
        <taxon>Heterorhabditidae</taxon>
        <taxon>Heterorhabditis</taxon>
    </lineage>
</organism>
<keyword evidence="1" id="KW-0812">Transmembrane</keyword>
<feature type="transmembrane region" description="Helical" evidence="1">
    <location>
        <begin position="456"/>
        <end position="476"/>
    </location>
</feature>
<evidence type="ECO:0000256" key="1">
    <source>
        <dbReference type="SAM" id="Phobius"/>
    </source>
</evidence>
<proteinExistence type="predicted"/>
<dbReference type="Proteomes" id="UP000095283">
    <property type="component" value="Unplaced"/>
</dbReference>
<keyword evidence="1" id="KW-1133">Transmembrane helix</keyword>
<reference evidence="3" key="1">
    <citation type="submission" date="2016-11" db="UniProtKB">
        <authorList>
            <consortium name="WormBaseParasite"/>
        </authorList>
    </citation>
    <scope>IDENTIFICATION</scope>
</reference>